<organism evidence="2 3">
    <name type="scientific">Streptomyces uncialis</name>
    <dbReference type="NCBI Taxonomy" id="1048205"/>
    <lineage>
        <taxon>Bacteria</taxon>
        <taxon>Bacillati</taxon>
        <taxon>Actinomycetota</taxon>
        <taxon>Actinomycetes</taxon>
        <taxon>Kitasatosporales</taxon>
        <taxon>Streptomycetaceae</taxon>
        <taxon>Streptomyces</taxon>
    </lineage>
</organism>
<dbReference type="SMART" id="SM00347">
    <property type="entry name" value="HTH_MARR"/>
    <property type="match status" value="1"/>
</dbReference>
<dbReference type="InterPro" id="IPR036390">
    <property type="entry name" value="WH_DNA-bd_sf"/>
</dbReference>
<dbReference type="PROSITE" id="PS50995">
    <property type="entry name" value="HTH_MARR_2"/>
    <property type="match status" value="1"/>
</dbReference>
<dbReference type="SUPFAM" id="SSF46785">
    <property type="entry name" value="Winged helix' DNA-binding domain"/>
    <property type="match status" value="1"/>
</dbReference>
<dbReference type="STRING" id="1048205.AB852_21905"/>
<dbReference type="Proteomes" id="UP000186455">
    <property type="component" value="Unassembled WGS sequence"/>
</dbReference>
<dbReference type="GO" id="GO:0003700">
    <property type="term" value="F:DNA-binding transcription factor activity"/>
    <property type="evidence" value="ECO:0007669"/>
    <property type="project" value="InterPro"/>
</dbReference>
<evidence type="ECO:0000313" key="3">
    <source>
        <dbReference type="Proteomes" id="UP000186455"/>
    </source>
</evidence>
<dbReference type="EMBL" id="LFBV01000005">
    <property type="protein sequence ID" value="OKH93113.1"/>
    <property type="molecule type" value="Genomic_DNA"/>
</dbReference>
<name>A0A1Q4V5H8_9ACTN</name>
<dbReference type="GO" id="GO:0006950">
    <property type="term" value="P:response to stress"/>
    <property type="evidence" value="ECO:0007669"/>
    <property type="project" value="TreeGrafter"/>
</dbReference>
<dbReference type="PANTHER" id="PTHR33164">
    <property type="entry name" value="TRANSCRIPTIONAL REGULATOR, MARR FAMILY"/>
    <property type="match status" value="1"/>
</dbReference>
<evidence type="ECO:0000259" key="1">
    <source>
        <dbReference type="PROSITE" id="PS50995"/>
    </source>
</evidence>
<keyword evidence="3" id="KW-1185">Reference proteome</keyword>
<protein>
    <recommendedName>
        <fullName evidence="1">HTH marR-type domain-containing protein</fullName>
    </recommendedName>
</protein>
<dbReference type="InterPro" id="IPR000835">
    <property type="entry name" value="HTH_MarR-typ"/>
</dbReference>
<gene>
    <name evidence="2" type="ORF">AB852_21905</name>
</gene>
<dbReference type="Pfam" id="PF12802">
    <property type="entry name" value="MarR_2"/>
    <property type="match status" value="1"/>
</dbReference>
<sequence length="152" mass="16694">MERDGHDDTGQEIVRLLREVADGLGALAARFAARHGTHPTDIRALSCLLDARDTGAPLTAGRLGARLGLNSAGTTALVDRLERLGHVRRVPDAHDRRRVLVVLEETSVPFGRSVHEPLAERSAILLKGYDEHQLAALREFLEDVRAAVRQRT</sequence>
<accession>A0A1Q4V5H8</accession>
<dbReference type="InterPro" id="IPR039422">
    <property type="entry name" value="MarR/SlyA-like"/>
</dbReference>
<reference evidence="2 3" key="1">
    <citation type="submission" date="2015-06" db="EMBL/GenBank/DDBJ databases">
        <title>Cloning and characterization of the uncialamcin biosynthetic gene cluster.</title>
        <authorList>
            <person name="Yan X."/>
            <person name="Huang T."/>
            <person name="Ge H."/>
            <person name="Shen B."/>
        </authorList>
    </citation>
    <scope>NUCLEOTIDE SEQUENCE [LARGE SCALE GENOMIC DNA]</scope>
    <source>
        <strain evidence="2 3">DCA2648</strain>
    </source>
</reference>
<dbReference type="PANTHER" id="PTHR33164:SF106">
    <property type="entry name" value="TRANSCRIPTIONAL REGULATORY PROTEIN"/>
    <property type="match status" value="1"/>
</dbReference>
<comment type="caution">
    <text evidence="2">The sequence shown here is derived from an EMBL/GenBank/DDBJ whole genome shotgun (WGS) entry which is preliminary data.</text>
</comment>
<dbReference type="AlphaFoldDB" id="A0A1Q4V5H8"/>
<dbReference type="RefSeq" id="WP_073791417.1">
    <property type="nucleotide sequence ID" value="NZ_CP109290.1"/>
</dbReference>
<dbReference type="InterPro" id="IPR036388">
    <property type="entry name" value="WH-like_DNA-bd_sf"/>
</dbReference>
<evidence type="ECO:0000313" key="2">
    <source>
        <dbReference type="EMBL" id="OKH93113.1"/>
    </source>
</evidence>
<proteinExistence type="predicted"/>
<dbReference type="Gene3D" id="1.10.10.10">
    <property type="entry name" value="Winged helix-like DNA-binding domain superfamily/Winged helix DNA-binding domain"/>
    <property type="match status" value="1"/>
</dbReference>
<feature type="domain" description="HTH marR-type" evidence="1">
    <location>
        <begin position="10"/>
        <end position="146"/>
    </location>
</feature>